<dbReference type="Pfam" id="PF00550">
    <property type="entry name" value="PP-binding"/>
    <property type="match status" value="1"/>
</dbReference>
<dbReference type="PANTHER" id="PTHR45527:SF1">
    <property type="entry name" value="FATTY ACID SYNTHASE"/>
    <property type="match status" value="1"/>
</dbReference>
<dbReference type="Gene3D" id="3.30.559.10">
    <property type="entry name" value="Chloramphenicol acetyltransferase-like domain"/>
    <property type="match status" value="3"/>
</dbReference>
<dbReference type="Gene3D" id="3.40.50.1820">
    <property type="entry name" value="alpha/beta hydrolase"/>
    <property type="match status" value="1"/>
</dbReference>
<dbReference type="InterPro" id="IPR020806">
    <property type="entry name" value="PKS_PP-bd"/>
</dbReference>
<evidence type="ECO:0000256" key="2">
    <source>
        <dbReference type="ARBA" id="ARBA00022450"/>
    </source>
</evidence>
<dbReference type="GO" id="GO:0044550">
    <property type="term" value="P:secondary metabolite biosynthetic process"/>
    <property type="evidence" value="ECO:0007669"/>
    <property type="project" value="TreeGrafter"/>
</dbReference>
<dbReference type="InterPro" id="IPR045851">
    <property type="entry name" value="AMP-bd_C_sf"/>
</dbReference>
<dbReference type="Gene3D" id="3.40.50.12780">
    <property type="entry name" value="N-terminal domain of ligase-like"/>
    <property type="match status" value="1"/>
</dbReference>
<dbReference type="Gene3D" id="3.30.300.30">
    <property type="match status" value="1"/>
</dbReference>
<dbReference type="Pfam" id="PF13193">
    <property type="entry name" value="AMP-binding_C"/>
    <property type="match status" value="1"/>
</dbReference>
<dbReference type="InterPro" id="IPR023213">
    <property type="entry name" value="CAT-like_dom_sf"/>
</dbReference>
<dbReference type="KEGG" id="cyz:C3B44_01885"/>
<evidence type="ECO:0000259" key="5">
    <source>
        <dbReference type="PROSITE" id="PS50075"/>
    </source>
</evidence>
<dbReference type="Pfam" id="PF00501">
    <property type="entry name" value="AMP-binding"/>
    <property type="match status" value="1"/>
</dbReference>
<keyword evidence="7" id="KW-1185">Reference proteome</keyword>
<dbReference type="EMBL" id="QEEZ01000001">
    <property type="protein sequence ID" value="PWC02785.1"/>
    <property type="molecule type" value="Genomic_DNA"/>
</dbReference>
<evidence type="ECO:0000256" key="3">
    <source>
        <dbReference type="ARBA" id="ARBA00022553"/>
    </source>
</evidence>
<dbReference type="SUPFAM" id="SSF56801">
    <property type="entry name" value="Acetyl-CoA synthetase-like"/>
    <property type="match status" value="1"/>
</dbReference>
<feature type="domain" description="Carrier" evidence="5">
    <location>
        <begin position="1905"/>
        <end position="1982"/>
    </location>
</feature>
<dbReference type="RefSeq" id="WP_108430867.1">
    <property type="nucleotide sequence ID" value="NZ_CP026947.1"/>
</dbReference>
<dbReference type="Gene3D" id="3.30.559.30">
    <property type="entry name" value="Nonribosomal peptide synthetase, condensation domain"/>
    <property type="match status" value="3"/>
</dbReference>
<dbReference type="GO" id="GO:0005737">
    <property type="term" value="C:cytoplasm"/>
    <property type="evidence" value="ECO:0007669"/>
    <property type="project" value="TreeGrafter"/>
</dbReference>
<dbReference type="GO" id="GO:0003824">
    <property type="term" value="F:catalytic activity"/>
    <property type="evidence" value="ECO:0007669"/>
    <property type="project" value="InterPro"/>
</dbReference>
<dbReference type="InterPro" id="IPR029058">
    <property type="entry name" value="AB_hydrolase_fold"/>
</dbReference>
<reference evidence="7" key="1">
    <citation type="submission" date="2018-04" db="EMBL/GenBank/DDBJ databases">
        <authorList>
            <person name="Liu S."/>
            <person name="Wang Z."/>
            <person name="Li J."/>
        </authorList>
    </citation>
    <scope>NUCLEOTIDE SEQUENCE [LARGE SCALE GENOMIC DNA]</scope>
    <source>
        <strain evidence="7">2189</strain>
    </source>
</reference>
<dbReference type="InterPro" id="IPR020845">
    <property type="entry name" value="AMP-binding_CS"/>
</dbReference>
<dbReference type="OrthoDB" id="4501954at2"/>
<dbReference type="UniPathway" id="UPA00011"/>
<proteinExistence type="predicted"/>
<dbReference type="Pfam" id="PF00668">
    <property type="entry name" value="Condensation"/>
    <property type="match status" value="2"/>
</dbReference>
<dbReference type="GO" id="GO:0008610">
    <property type="term" value="P:lipid biosynthetic process"/>
    <property type="evidence" value="ECO:0007669"/>
    <property type="project" value="UniProtKB-ARBA"/>
</dbReference>
<dbReference type="PROSITE" id="PS00455">
    <property type="entry name" value="AMP_BINDING"/>
    <property type="match status" value="1"/>
</dbReference>
<name>A0A2U1TA41_9CORY</name>
<dbReference type="SMART" id="SM00823">
    <property type="entry name" value="PKS_PP"/>
    <property type="match status" value="1"/>
</dbReference>
<protein>
    <recommendedName>
        <fullName evidence="5">Carrier domain-containing protein</fullName>
    </recommendedName>
</protein>
<dbReference type="InterPro" id="IPR001031">
    <property type="entry name" value="Thioesterase"/>
</dbReference>
<keyword evidence="2" id="KW-0596">Phosphopantetheine</keyword>
<dbReference type="Proteomes" id="UP000244989">
    <property type="component" value="Unassembled WGS sequence"/>
</dbReference>
<dbReference type="PROSITE" id="PS50075">
    <property type="entry name" value="CARRIER"/>
    <property type="match status" value="1"/>
</dbReference>
<evidence type="ECO:0000313" key="6">
    <source>
        <dbReference type="EMBL" id="PWC02785.1"/>
    </source>
</evidence>
<dbReference type="InterPro" id="IPR009081">
    <property type="entry name" value="PP-bd_ACP"/>
</dbReference>
<evidence type="ECO:0000313" key="7">
    <source>
        <dbReference type="Proteomes" id="UP000244989"/>
    </source>
</evidence>
<dbReference type="GO" id="GO:0031177">
    <property type="term" value="F:phosphopantetheine binding"/>
    <property type="evidence" value="ECO:0007669"/>
    <property type="project" value="InterPro"/>
</dbReference>
<accession>A0A2U1TA41</accession>
<organism evidence="6 7">
    <name type="scientific">Corynebacterium yudongzhengii</name>
    <dbReference type="NCBI Taxonomy" id="2080740"/>
    <lineage>
        <taxon>Bacteria</taxon>
        <taxon>Bacillati</taxon>
        <taxon>Actinomycetota</taxon>
        <taxon>Actinomycetes</taxon>
        <taxon>Mycobacteriales</taxon>
        <taxon>Corynebacteriaceae</taxon>
        <taxon>Corynebacterium</taxon>
    </lineage>
</organism>
<evidence type="ECO:0000256" key="4">
    <source>
        <dbReference type="SAM" id="MobiDB-lite"/>
    </source>
</evidence>
<evidence type="ECO:0000256" key="1">
    <source>
        <dbReference type="ARBA" id="ARBA00001957"/>
    </source>
</evidence>
<dbReference type="InterPro" id="IPR025110">
    <property type="entry name" value="AMP-bd_C"/>
</dbReference>
<feature type="region of interest" description="Disordered" evidence="4">
    <location>
        <begin position="1882"/>
        <end position="1906"/>
    </location>
</feature>
<dbReference type="SUPFAM" id="SSF53474">
    <property type="entry name" value="alpha/beta-Hydrolases"/>
    <property type="match status" value="1"/>
</dbReference>
<gene>
    <name evidence="6" type="ORF">DF222_00615</name>
</gene>
<dbReference type="CDD" id="cd05930">
    <property type="entry name" value="A_NRPS"/>
    <property type="match status" value="1"/>
</dbReference>
<dbReference type="InterPro" id="IPR042099">
    <property type="entry name" value="ANL_N_sf"/>
</dbReference>
<comment type="cofactor">
    <cofactor evidence="1">
        <name>pantetheine 4'-phosphate</name>
        <dbReference type="ChEBI" id="CHEBI:47942"/>
    </cofactor>
</comment>
<dbReference type="InterPro" id="IPR006162">
    <property type="entry name" value="Ppantetheine_attach_site"/>
</dbReference>
<dbReference type="InterPro" id="IPR000873">
    <property type="entry name" value="AMP-dep_synth/lig_dom"/>
</dbReference>
<sequence length="2225" mass="237848">MPTSDSTDPTAETLPLTSAQRGVYDAVRLDPTSSHYVVGEVLELHGTVDVATLTQAITATHREAETLRLRIAATGDEPRQRVAPEVAPVEVRDLRATRHPKVLAEALVDAAKTELAEQIQRAGLVEVPLCLYRVLVLSPEETWVIQLYHHLIVDGYSAALLSRRIAAHYRALLSGHEPKPYRGAPLSQLVADDRAYLASRELREDREYFRGLAGSLPDLKEREKLNAATGSAPGSGRTLTTTVRLPRTAREELDAAARELGTTWVTAVTALWAAFVWQDTGRRPEPLVLAIPMMARRTRAWRATPAMGVNVLPLAVVVTQSATLAELIRETDRKFRELAEHQCYRGEWLPQDLDIPGAGALLHGAGVNAKVFDVHLDFGEAQGALRNVAGGPPEDYGLVVTPTAEGGADLGLETDPARVSGEKARQLLEEFSALVHLAPTRLSAPLGEVCGPDAVEETALIDARRALTPQEKPQPLRTLIEKLAGQKTCLITDDETLSADELRRRVLELSRRLPRGNVIGIDLDRGTELVVTVLAALHAGVAFTCLDPQAPARRQRDILARVGAHWVAGRDPLPVPRPEAQNAQTGEPTSEDLAYVLFTSGSTGEPKGVEVTRGNLEALLAGHLAGLYRRQRGLVAHTAAFTFDAALDQLLWLLAGHCVRLYSEDILDDPAEMVARLDAEGITVMDSTPSLMGALIGAGLLELPALRLVVVGGEALPQALWDQLAHTRVAAINVYGPTECCIDALTADVVPGAAVIGRPVAGMRAYALSEGKTLAGPGEKARLYLAGPQVARGYLDDEERTREAFITTTVDPRRGPERLYDTGDLVRWLPQRGYEFLGRVDDQLEVNGRRIEPGEIESALVAAPGVMAAAVVVRGRAGLVGCVVPEAGAELSEESVRAEAARRLPAGLVPGRIRLVDTLPVTTSGKVDRARLRADMDAEHAGEDSHGEADATVGALLESCQETIGIPMQAGEGFIAQGGDSIGALLVATRLRDSGWHVTPKELLSGASLGEVAAAMTRDDEAVHSAGVACQPVGAAPLSPVAARQWDSCPDAQSWAAYRQYGELGVSATRTAAEKLAAQLVEAHASLRAVFDPDGPDGPALIIPRTSLVDPAECVKERRECTLDEVAQEPGLIDPEAGRMLAVVLLEDRVGLVVHHLAVDALSWTTLRADAHAVLAGTEALTPSDGLRSHLQSTAGDPHDAELSALPLEELAHWASVRRACSETDLHRGPHAATRAEATTVRRAVGLRAGAALAQDPETAMLAAIARAHAQALHSGGRSSGDAGMQVVIGVEGHGRDGALITEREVGWFTVEYPLVIEVPEGVDPLADAVDLRRCVTEARAAVPGEGAGFAQLAASPAGALQGLDLVSPAVVVNVIPAAAEAFGVADSPRRRCTEEMTCNVFVHAQASETTAEIEYTVAGGHEDVDSFHARVVAELEAQVAADESGICDQPTRAIEAAYGAMEEVLPASPQQAGMLFEVMAHDADPYAVAMRVDLVANDPDSVSLGRLKRRWVEVLERHPGVMMGFDATAAGQPVQFLPSREVRRAQAYASFRGVDARCLAALSGDAETVVNRFVSEARDRDVDISRPPLVRASVVRTSETEATLVISGHHLLTDNWSTGILLKELLDDATPRADLHEIEKVRAYLRRVERHRVSDTSAWRAYVAGAEPTQVADSQGTEDAEITLPVLSSHPREEERILERAEERARQIGATAAELVDVAWAIVLGELSGHSDVVFGVTVSGRPLELTGIGDVMGLFATTLPARVDVNGREDFEAMLREFHDQRLELNERTAASVADMGASQLFDTIVVTENVPDPDGEGALKIARTDSLGQTHYPMTVVSRPGRGGGVVLAYRPALVSNERAEWAAHRLGEILRAVARGDDKAPRAHLRPPQPRQQAAGSASGISIGTSVDDAAATIAREMGDLLDRRVGWQESFSEAGGHSLLAVELLGRLRRSGLKLTVGDILAGESPRGIAARIGAQSPGEDWISVQTFGDEVPTIWCMPPASGLHAPWQDLATSTGCRVRALTWNDRLQAESLTDAARHVAQRICSVQPSGPYRLAGWSFGGALAHAVAVELGGPAAVDFLGILDAYPAVRVWSHARVRRAENAGEGLAEVFGLDVEKLAAIDPEVRQAMEDNVARSASLLEKAAPLGWDGQVCVVVATRTRLGRPAGKRPWDPVAAWQDTGADVHACEVAEDHFGVVSDRGWEKAGGFFLHRLRDLGVM</sequence>
<keyword evidence="3" id="KW-0597">Phosphoprotein</keyword>
<dbReference type="SUPFAM" id="SSF47336">
    <property type="entry name" value="ACP-like"/>
    <property type="match status" value="1"/>
</dbReference>
<dbReference type="SUPFAM" id="SSF52777">
    <property type="entry name" value="CoA-dependent acyltransferases"/>
    <property type="match status" value="6"/>
</dbReference>
<comment type="caution">
    <text evidence="6">The sequence shown here is derived from an EMBL/GenBank/DDBJ whole genome shotgun (WGS) entry which is preliminary data.</text>
</comment>
<dbReference type="Pfam" id="PF00975">
    <property type="entry name" value="Thioesterase"/>
    <property type="match status" value="1"/>
</dbReference>
<dbReference type="InterPro" id="IPR036736">
    <property type="entry name" value="ACP-like_sf"/>
</dbReference>
<dbReference type="InterPro" id="IPR001242">
    <property type="entry name" value="Condensation_dom"/>
</dbReference>
<dbReference type="PANTHER" id="PTHR45527">
    <property type="entry name" value="NONRIBOSOMAL PEPTIDE SYNTHETASE"/>
    <property type="match status" value="1"/>
</dbReference>
<dbReference type="PROSITE" id="PS00012">
    <property type="entry name" value="PHOSPHOPANTETHEINE"/>
    <property type="match status" value="1"/>
</dbReference>
<dbReference type="GO" id="GO:0043041">
    <property type="term" value="P:amino acid activation for nonribosomal peptide biosynthetic process"/>
    <property type="evidence" value="ECO:0007669"/>
    <property type="project" value="TreeGrafter"/>
</dbReference>